<evidence type="ECO:0008006" key="4">
    <source>
        <dbReference type="Google" id="ProtNLM"/>
    </source>
</evidence>
<evidence type="ECO:0000313" key="3">
    <source>
        <dbReference type="Proteomes" id="UP000295375"/>
    </source>
</evidence>
<keyword evidence="3" id="KW-1185">Reference proteome</keyword>
<accession>A0A4R6UNN1</accession>
<comment type="caution">
    <text evidence="2">The sequence shown here is derived from an EMBL/GenBank/DDBJ whole genome shotgun (WGS) entry which is preliminary data.</text>
</comment>
<dbReference type="Proteomes" id="UP000295375">
    <property type="component" value="Unassembled WGS sequence"/>
</dbReference>
<dbReference type="EMBL" id="SNYM01000011">
    <property type="protein sequence ID" value="TDQ47093.1"/>
    <property type="molecule type" value="Genomic_DNA"/>
</dbReference>
<name>A0A4R6UNN1_9GAMM</name>
<dbReference type="AlphaFoldDB" id="A0A4R6UNN1"/>
<feature type="chain" id="PRO_5020299003" description="Tetratricopeptide repeat protein" evidence="1">
    <location>
        <begin position="20"/>
        <end position="190"/>
    </location>
</feature>
<protein>
    <recommendedName>
        <fullName evidence="4">Tetratricopeptide repeat protein</fullName>
    </recommendedName>
</protein>
<keyword evidence="1" id="KW-0732">Signal</keyword>
<proteinExistence type="predicted"/>
<evidence type="ECO:0000313" key="2">
    <source>
        <dbReference type="EMBL" id="TDQ47093.1"/>
    </source>
</evidence>
<evidence type="ECO:0000256" key="1">
    <source>
        <dbReference type="SAM" id="SignalP"/>
    </source>
</evidence>
<sequence length="190" mass="21269">MMNRTIVFCALVFSTVSMANELDMEQFEGELESAFACDDARDNLIYQDAILLEREGDLASASELFCNLAAAGDDRAQFKYADFLQKNAKNRSAVVIASALANLSNQVYKSARKSQLIEALEQTLSDHEKDLRNSLFSKMVGVFSTGNRLDGNQYLSKKDLDKLRDKKRLFTGSRIKREDAKSLPLRGHGN</sequence>
<organism evidence="2 3">
    <name type="scientific">Permianibacter aggregans</name>
    <dbReference type="NCBI Taxonomy" id="1510150"/>
    <lineage>
        <taxon>Bacteria</taxon>
        <taxon>Pseudomonadati</taxon>
        <taxon>Pseudomonadota</taxon>
        <taxon>Gammaproteobacteria</taxon>
        <taxon>Pseudomonadales</taxon>
        <taxon>Pseudomonadaceae</taxon>
        <taxon>Permianibacter</taxon>
    </lineage>
</organism>
<reference evidence="2 3" key="1">
    <citation type="submission" date="2019-03" db="EMBL/GenBank/DDBJ databases">
        <title>Genomic Encyclopedia of Type Strains, Phase IV (KMG-IV): sequencing the most valuable type-strain genomes for metagenomic binning, comparative biology and taxonomic classification.</title>
        <authorList>
            <person name="Goeker M."/>
        </authorList>
    </citation>
    <scope>NUCLEOTIDE SEQUENCE [LARGE SCALE GENOMIC DNA]</scope>
    <source>
        <strain evidence="2 3">DSM 103792</strain>
    </source>
</reference>
<feature type="signal peptide" evidence="1">
    <location>
        <begin position="1"/>
        <end position="19"/>
    </location>
</feature>
<gene>
    <name evidence="2" type="ORF">EV696_11121</name>
</gene>